<gene>
    <name evidence="2" type="primary">Dvir\GJ26628</name>
    <name evidence="2" type="ORF">Dvir_GJ26628</name>
</gene>
<dbReference type="EMBL" id="CH940649">
    <property type="protein sequence ID" value="KRF81486.1"/>
    <property type="molecule type" value="Genomic_DNA"/>
</dbReference>
<proteinExistence type="predicted"/>
<organism evidence="2 3">
    <name type="scientific">Drosophila virilis</name>
    <name type="common">Fruit fly</name>
    <dbReference type="NCBI Taxonomy" id="7244"/>
    <lineage>
        <taxon>Eukaryota</taxon>
        <taxon>Metazoa</taxon>
        <taxon>Ecdysozoa</taxon>
        <taxon>Arthropoda</taxon>
        <taxon>Hexapoda</taxon>
        <taxon>Insecta</taxon>
        <taxon>Pterygota</taxon>
        <taxon>Neoptera</taxon>
        <taxon>Endopterygota</taxon>
        <taxon>Diptera</taxon>
        <taxon>Brachycera</taxon>
        <taxon>Muscomorpha</taxon>
        <taxon>Ephydroidea</taxon>
        <taxon>Drosophilidae</taxon>
        <taxon>Drosophila</taxon>
    </lineage>
</organism>
<dbReference type="STRING" id="7244.A0A0Q9WKQ2"/>
<evidence type="ECO:0000313" key="3">
    <source>
        <dbReference type="Proteomes" id="UP000008792"/>
    </source>
</evidence>
<feature type="region of interest" description="Disordered" evidence="1">
    <location>
        <begin position="163"/>
        <end position="198"/>
    </location>
</feature>
<feature type="region of interest" description="Disordered" evidence="1">
    <location>
        <begin position="103"/>
        <end position="139"/>
    </location>
</feature>
<dbReference type="InParanoid" id="A0A0Q9WKQ2"/>
<feature type="compositionally biased region" description="Basic and acidic residues" evidence="1">
    <location>
        <begin position="124"/>
        <end position="139"/>
    </location>
</feature>
<keyword evidence="3" id="KW-1185">Reference proteome</keyword>
<accession>A0A0Q9WKQ2</accession>
<reference evidence="2 3" key="1">
    <citation type="journal article" date="2007" name="Nature">
        <title>Evolution of genes and genomes on the Drosophila phylogeny.</title>
        <authorList>
            <consortium name="Drosophila 12 Genomes Consortium"/>
            <person name="Clark A.G."/>
            <person name="Eisen M.B."/>
            <person name="Smith D.R."/>
            <person name="Bergman C.M."/>
            <person name="Oliver B."/>
            <person name="Markow T.A."/>
            <person name="Kaufman T.C."/>
            <person name="Kellis M."/>
            <person name="Gelbart W."/>
            <person name="Iyer V.N."/>
            <person name="Pollard D.A."/>
            <person name="Sackton T.B."/>
            <person name="Larracuente A.M."/>
            <person name="Singh N.D."/>
            <person name="Abad J.P."/>
            <person name="Abt D.N."/>
            <person name="Adryan B."/>
            <person name="Aguade M."/>
            <person name="Akashi H."/>
            <person name="Anderson W.W."/>
            <person name="Aquadro C.F."/>
            <person name="Ardell D.H."/>
            <person name="Arguello R."/>
            <person name="Artieri C.G."/>
            <person name="Barbash D.A."/>
            <person name="Barker D."/>
            <person name="Barsanti P."/>
            <person name="Batterham P."/>
            <person name="Batzoglou S."/>
            <person name="Begun D."/>
            <person name="Bhutkar A."/>
            <person name="Blanco E."/>
            <person name="Bosak S.A."/>
            <person name="Bradley R.K."/>
            <person name="Brand A.D."/>
            <person name="Brent M.R."/>
            <person name="Brooks A.N."/>
            <person name="Brown R.H."/>
            <person name="Butlin R.K."/>
            <person name="Caggese C."/>
            <person name="Calvi B.R."/>
            <person name="Bernardo de Carvalho A."/>
            <person name="Caspi A."/>
            <person name="Castrezana S."/>
            <person name="Celniker S.E."/>
            <person name="Chang J.L."/>
            <person name="Chapple C."/>
            <person name="Chatterji S."/>
            <person name="Chinwalla A."/>
            <person name="Civetta A."/>
            <person name="Clifton S.W."/>
            <person name="Comeron J.M."/>
            <person name="Costello J.C."/>
            <person name="Coyne J.A."/>
            <person name="Daub J."/>
            <person name="David R.G."/>
            <person name="Delcher A.L."/>
            <person name="Delehaunty K."/>
            <person name="Do C.B."/>
            <person name="Ebling H."/>
            <person name="Edwards K."/>
            <person name="Eickbush T."/>
            <person name="Evans J.D."/>
            <person name="Filipski A."/>
            <person name="Findeiss S."/>
            <person name="Freyhult E."/>
            <person name="Fulton L."/>
            <person name="Fulton R."/>
            <person name="Garcia A.C."/>
            <person name="Gardiner A."/>
            <person name="Garfield D.A."/>
            <person name="Garvin B.E."/>
            <person name="Gibson G."/>
            <person name="Gilbert D."/>
            <person name="Gnerre S."/>
            <person name="Godfrey J."/>
            <person name="Good R."/>
            <person name="Gotea V."/>
            <person name="Gravely B."/>
            <person name="Greenberg A.J."/>
            <person name="Griffiths-Jones S."/>
            <person name="Gross S."/>
            <person name="Guigo R."/>
            <person name="Gustafson E.A."/>
            <person name="Haerty W."/>
            <person name="Hahn M.W."/>
            <person name="Halligan D.L."/>
            <person name="Halpern A.L."/>
            <person name="Halter G.M."/>
            <person name="Han M.V."/>
            <person name="Heger A."/>
            <person name="Hillier L."/>
            <person name="Hinrichs A.S."/>
            <person name="Holmes I."/>
            <person name="Hoskins R.A."/>
            <person name="Hubisz M.J."/>
            <person name="Hultmark D."/>
            <person name="Huntley M.A."/>
            <person name="Jaffe D.B."/>
            <person name="Jagadeeshan S."/>
            <person name="Jeck W.R."/>
            <person name="Johnson J."/>
            <person name="Jones C.D."/>
            <person name="Jordan W.C."/>
            <person name="Karpen G.H."/>
            <person name="Kataoka E."/>
            <person name="Keightley P.D."/>
            <person name="Kheradpour P."/>
            <person name="Kirkness E.F."/>
            <person name="Koerich L.B."/>
            <person name="Kristiansen K."/>
            <person name="Kudrna D."/>
            <person name="Kulathinal R.J."/>
            <person name="Kumar S."/>
            <person name="Kwok R."/>
            <person name="Lander E."/>
            <person name="Langley C.H."/>
            <person name="Lapoint R."/>
            <person name="Lazzaro B.P."/>
            <person name="Lee S.J."/>
            <person name="Levesque L."/>
            <person name="Li R."/>
            <person name="Lin C.F."/>
            <person name="Lin M.F."/>
            <person name="Lindblad-Toh K."/>
            <person name="Llopart A."/>
            <person name="Long M."/>
            <person name="Low L."/>
            <person name="Lozovsky E."/>
            <person name="Lu J."/>
            <person name="Luo M."/>
            <person name="Machado C.A."/>
            <person name="Makalowski W."/>
            <person name="Marzo M."/>
            <person name="Matsuda M."/>
            <person name="Matzkin L."/>
            <person name="McAllister B."/>
            <person name="McBride C.S."/>
            <person name="McKernan B."/>
            <person name="McKernan K."/>
            <person name="Mendez-Lago M."/>
            <person name="Minx P."/>
            <person name="Mollenhauer M.U."/>
            <person name="Montooth K."/>
            <person name="Mount S.M."/>
            <person name="Mu X."/>
            <person name="Myers E."/>
            <person name="Negre B."/>
            <person name="Newfeld S."/>
            <person name="Nielsen R."/>
            <person name="Noor M.A."/>
            <person name="O'Grady P."/>
            <person name="Pachter L."/>
            <person name="Papaceit M."/>
            <person name="Parisi M.J."/>
            <person name="Parisi M."/>
            <person name="Parts L."/>
            <person name="Pedersen J.S."/>
            <person name="Pesole G."/>
            <person name="Phillippy A.M."/>
            <person name="Ponting C.P."/>
            <person name="Pop M."/>
            <person name="Porcelli D."/>
            <person name="Powell J.R."/>
            <person name="Prohaska S."/>
            <person name="Pruitt K."/>
            <person name="Puig M."/>
            <person name="Quesneville H."/>
            <person name="Ram K.R."/>
            <person name="Rand D."/>
            <person name="Rasmussen M.D."/>
            <person name="Reed L.K."/>
            <person name="Reenan R."/>
            <person name="Reily A."/>
            <person name="Remington K.A."/>
            <person name="Rieger T.T."/>
            <person name="Ritchie M.G."/>
            <person name="Robin C."/>
            <person name="Rogers Y.H."/>
            <person name="Rohde C."/>
            <person name="Rozas J."/>
            <person name="Rubenfield M.J."/>
            <person name="Ruiz A."/>
            <person name="Russo S."/>
            <person name="Salzberg S.L."/>
            <person name="Sanchez-Gracia A."/>
            <person name="Saranga D.J."/>
            <person name="Sato H."/>
            <person name="Schaeffer S.W."/>
            <person name="Schatz M.C."/>
            <person name="Schlenke T."/>
            <person name="Schwartz R."/>
            <person name="Segarra C."/>
            <person name="Singh R.S."/>
            <person name="Sirot L."/>
            <person name="Sirota M."/>
            <person name="Sisneros N.B."/>
            <person name="Smith C.D."/>
            <person name="Smith T.F."/>
            <person name="Spieth J."/>
            <person name="Stage D.E."/>
            <person name="Stark A."/>
            <person name="Stephan W."/>
            <person name="Strausberg R.L."/>
            <person name="Strempel S."/>
            <person name="Sturgill D."/>
            <person name="Sutton G."/>
            <person name="Sutton G.G."/>
            <person name="Tao W."/>
            <person name="Teichmann S."/>
            <person name="Tobari Y.N."/>
            <person name="Tomimura Y."/>
            <person name="Tsolas J.M."/>
            <person name="Valente V.L."/>
            <person name="Venter E."/>
            <person name="Venter J.C."/>
            <person name="Vicario S."/>
            <person name="Vieira F.G."/>
            <person name="Vilella A.J."/>
            <person name="Villasante A."/>
            <person name="Walenz B."/>
            <person name="Wang J."/>
            <person name="Wasserman M."/>
            <person name="Watts T."/>
            <person name="Wilson D."/>
            <person name="Wilson R.K."/>
            <person name="Wing R.A."/>
            <person name="Wolfner M.F."/>
            <person name="Wong A."/>
            <person name="Wong G.K."/>
            <person name="Wu C.I."/>
            <person name="Wu G."/>
            <person name="Yamamoto D."/>
            <person name="Yang H.P."/>
            <person name="Yang S.P."/>
            <person name="Yorke J.A."/>
            <person name="Yoshida K."/>
            <person name="Zdobnov E."/>
            <person name="Zhang P."/>
            <person name="Zhang Y."/>
            <person name="Zimin A.V."/>
            <person name="Baldwin J."/>
            <person name="Abdouelleil A."/>
            <person name="Abdulkadir J."/>
            <person name="Abebe A."/>
            <person name="Abera B."/>
            <person name="Abreu J."/>
            <person name="Acer S.C."/>
            <person name="Aftuck L."/>
            <person name="Alexander A."/>
            <person name="An P."/>
            <person name="Anderson E."/>
            <person name="Anderson S."/>
            <person name="Arachi H."/>
            <person name="Azer M."/>
            <person name="Bachantsang P."/>
            <person name="Barry A."/>
            <person name="Bayul T."/>
            <person name="Berlin A."/>
            <person name="Bessette D."/>
            <person name="Bloom T."/>
            <person name="Blye J."/>
            <person name="Boguslavskiy L."/>
            <person name="Bonnet C."/>
            <person name="Boukhgalter B."/>
            <person name="Bourzgui I."/>
            <person name="Brown A."/>
            <person name="Cahill P."/>
            <person name="Channer S."/>
            <person name="Cheshatsang Y."/>
            <person name="Chuda L."/>
            <person name="Citroen M."/>
            <person name="Collymore A."/>
            <person name="Cooke P."/>
            <person name="Costello M."/>
            <person name="D'Aco K."/>
            <person name="Daza R."/>
            <person name="De Haan G."/>
            <person name="DeGray S."/>
            <person name="DeMaso C."/>
            <person name="Dhargay N."/>
            <person name="Dooley K."/>
            <person name="Dooley E."/>
            <person name="Doricent M."/>
            <person name="Dorje P."/>
            <person name="Dorjee K."/>
            <person name="Dupes A."/>
            <person name="Elong R."/>
            <person name="Falk J."/>
            <person name="Farina A."/>
            <person name="Faro S."/>
            <person name="Ferguson D."/>
            <person name="Fisher S."/>
            <person name="Foley C.D."/>
            <person name="Franke A."/>
            <person name="Friedrich D."/>
            <person name="Gadbois L."/>
            <person name="Gearin G."/>
            <person name="Gearin C.R."/>
            <person name="Giannoukos G."/>
            <person name="Goode T."/>
            <person name="Graham J."/>
            <person name="Grandbois E."/>
            <person name="Grewal S."/>
            <person name="Gyaltsen K."/>
            <person name="Hafez N."/>
            <person name="Hagos B."/>
            <person name="Hall J."/>
            <person name="Henson C."/>
            <person name="Hollinger A."/>
            <person name="Honan T."/>
            <person name="Huard M.D."/>
            <person name="Hughes L."/>
            <person name="Hurhula B."/>
            <person name="Husby M.E."/>
            <person name="Kamat A."/>
            <person name="Kanga B."/>
            <person name="Kashin S."/>
            <person name="Khazanovich D."/>
            <person name="Kisner P."/>
            <person name="Lance K."/>
            <person name="Lara M."/>
            <person name="Lee W."/>
            <person name="Lennon N."/>
            <person name="Letendre F."/>
            <person name="LeVine R."/>
            <person name="Lipovsky A."/>
            <person name="Liu X."/>
            <person name="Liu J."/>
            <person name="Liu S."/>
            <person name="Lokyitsang T."/>
            <person name="Lokyitsang Y."/>
            <person name="Lubonja R."/>
            <person name="Lui A."/>
            <person name="MacDonald P."/>
            <person name="Magnisalis V."/>
            <person name="Maru K."/>
            <person name="Matthews C."/>
            <person name="McCusker W."/>
            <person name="McDonough S."/>
            <person name="Mehta T."/>
            <person name="Meldrim J."/>
            <person name="Meneus L."/>
            <person name="Mihai O."/>
            <person name="Mihalev A."/>
            <person name="Mihova T."/>
            <person name="Mittelman R."/>
            <person name="Mlenga V."/>
            <person name="Montmayeur A."/>
            <person name="Mulrain L."/>
            <person name="Navidi A."/>
            <person name="Naylor J."/>
            <person name="Negash T."/>
            <person name="Nguyen T."/>
            <person name="Nguyen N."/>
            <person name="Nicol R."/>
            <person name="Norbu C."/>
            <person name="Norbu N."/>
            <person name="Novod N."/>
            <person name="O'Neill B."/>
            <person name="Osman S."/>
            <person name="Markiewicz E."/>
            <person name="Oyono O.L."/>
            <person name="Patti C."/>
            <person name="Phunkhang P."/>
            <person name="Pierre F."/>
            <person name="Priest M."/>
            <person name="Raghuraman S."/>
            <person name="Rege F."/>
            <person name="Reyes R."/>
            <person name="Rise C."/>
            <person name="Rogov P."/>
            <person name="Ross K."/>
            <person name="Ryan E."/>
            <person name="Settipalli S."/>
            <person name="Shea T."/>
            <person name="Sherpa N."/>
            <person name="Shi L."/>
            <person name="Shih D."/>
            <person name="Sparrow T."/>
            <person name="Spaulding J."/>
            <person name="Stalker J."/>
            <person name="Stange-Thomann N."/>
            <person name="Stavropoulos S."/>
            <person name="Stone C."/>
            <person name="Strader C."/>
            <person name="Tesfaye S."/>
            <person name="Thomson T."/>
            <person name="Thoulutsang Y."/>
            <person name="Thoulutsang D."/>
            <person name="Topham K."/>
            <person name="Topping I."/>
            <person name="Tsamla T."/>
            <person name="Vassiliev H."/>
            <person name="Vo A."/>
            <person name="Wangchuk T."/>
            <person name="Wangdi T."/>
            <person name="Weiand M."/>
            <person name="Wilkinson J."/>
            <person name="Wilson A."/>
            <person name="Yadav S."/>
            <person name="Young G."/>
            <person name="Yu Q."/>
            <person name="Zembek L."/>
            <person name="Zhong D."/>
            <person name="Zimmer A."/>
            <person name="Zwirko Z."/>
            <person name="Jaffe D.B."/>
            <person name="Alvarez P."/>
            <person name="Brockman W."/>
            <person name="Butler J."/>
            <person name="Chin C."/>
            <person name="Gnerre S."/>
            <person name="Grabherr M."/>
            <person name="Kleber M."/>
            <person name="Mauceli E."/>
            <person name="MacCallum I."/>
        </authorList>
    </citation>
    <scope>NUCLEOTIDE SEQUENCE [LARGE SCALE GENOMIC DNA]</scope>
    <source>
        <strain evidence="3">Tucson 15010-1051.87</strain>
    </source>
</reference>
<evidence type="ECO:0000313" key="2">
    <source>
        <dbReference type="EMBL" id="KRF81486.1"/>
    </source>
</evidence>
<protein>
    <submittedName>
        <fullName evidence="2">Uncharacterized protein</fullName>
    </submittedName>
</protein>
<dbReference type="KEGG" id="dvi:26531398"/>
<dbReference type="AlphaFoldDB" id="A0A0Q9WKQ2"/>
<feature type="compositionally biased region" description="Low complexity" evidence="1">
    <location>
        <begin position="103"/>
        <end position="119"/>
    </location>
</feature>
<dbReference type="Proteomes" id="UP000008792">
    <property type="component" value="Unassembled WGS sequence"/>
</dbReference>
<name>A0A0Q9WKQ2_DROVI</name>
<dbReference type="OrthoDB" id="7865079at2759"/>
<feature type="compositionally biased region" description="Low complexity" evidence="1">
    <location>
        <begin position="177"/>
        <end position="198"/>
    </location>
</feature>
<evidence type="ECO:0000256" key="1">
    <source>
        <dbReference type="SAM" id="MobiDB-lite"/>
    </source>
</evidence>
<sequence length="239" mass="26543">MEKDLDFLINALSQPNSPLWVTYSPAQIREMRESFVKLQDLLRHNPLYVERAPCHPVRFKAGGNTDFRPMAKDMPLTVPHMNMPSDAKESLTVLVSESTSMESFSDSPSLISSSYLGGSQETQSNDKQELATQGDDERSTTDNFLALVPYQQEPSQELVRYEPPYDEYDSDSDTLRGSSSCDSVSGSGARSTGSSSVGEVSISIPMQMEYVWHNVDYKADSTDSDMTIIADGYNYILSS</sequence>